<dbReference type="RefSeq" id="WP_085878063.1">
    <property type="nucleotide sequence ID" value="NZ_FWFZ01000004.1"/>
</dbReference>
<feature type="domain" description="ABC-2 type transporter transmembrane" evidence="9">
    <location>
        <begin position="21"/>
        <end position="227"/>
    </location>
</feature>
<dbReference type="PANTHER" id="PTHR30413:SF8">
    <property type="entry name" value="TRANSPORT PERMEASE PROTEIN"/>
    <property type="match status" value="1"/>
</dbReference>
<dbReference type="Pfam" id="PF01061">
    <property type="entry name" value="ABC2_membrane"/>
    <property type="match status" value="1"/>
</dbReference>
<sequence>MFQTRQPRSRLSSAFGMMELIYHSIVRDIRKSSRHAVLGLIQNIMQTLILVIAFYFMFAVLGLRGSAVRGDFLLYVMSGIFMFICHTKSMQAVMSAEGPTSAMMKHAPMNTIVAVVSAALSTLYIQVLSVIVILFLYHAIMTPIEIYDPLGAFGMILLAWFTGCSVGMVFLALKPWFPGFTAIVAQVWARANMIASGKMFLANTLPGFMLAWFDWNPLFHVIDQARGFTFINYNPHFSNTTYPLVVSLILLMIGMIGESYTRKHASISWGAAR</sequence>
<organism evidence="10 11">
    <name type="scientific">Roseisalinus antarcticus</name>
    <dbReference type="NCBI Taxonomy" id="254357"/>
    <lineage>
        <taxon>Bacteria</taxon>
        <taxon>Pseudomonadati</taxon>
        <taxon>Pseudomonadota</taxon>
        <taxon>Alphaproteobacteria</taxon>
        <taxon>Rhodobacterales</taxon>
        <taxon>Roseobacteraceae</taxon>
        <taxon>Roseisalinus</taxon>
    </lineage>
</organism>
<dbReference type="GO" id="GO:0005886">
    <property type="term" value="C:plasma membrane"/>
    <property type="evidence" value="ECO:0007669"/>
    <property type="project" value="UniProtKB-SubCell"/>
</dbReference>
<keyword evidence="5 8" id="KW-0812">Transmembrane</keyword>
<comment type="similarity">
    <text evidence="2">Belongs to the ABC-2 integral membrane protein family.</text>
</comment>
<accession>A0A1Y5SA01</accession>
<evidence type="ECO:0000256" key="2">
    <source>
        <dbReference type="ARBA" id="ARBA00007783"/>
    </source>
</evidence>
<feature type="transmembrane region" description="Helical" evidence="8">
    <location>
        <begin position="194"/>
        <end position="213"/>
    </location>
</feature>
<evidence type="ECO:0000256" key="4">
    <source>
        <dbReference type="ARBA" id="ARBA00022475"/>
    </source>
</evidence>
<keyword evidence="4" id="KW-1003">Cell membrane</keyword>
<feature type="transmembrane region" description="Helical" evidence="8">
    <location>
        <begin position="240"/>
        <end position="257"/>
    </location>
</feature>
<evidence type="ECO:0000313" key="11">
    <source>
        <dbReference type="Proteomes" id="UP000193900"/>
    </source>
</evidence>
<feature type="transmembrane region" description="Helical" evidence="8">
    <location>
        <begin position="72"/>
        <end position="90"/>
    </location>
</feature>
<keyword evidence="6 8" id="KW-1133">Transmembrane helix</keyword>
<evidence type="ECO:0000259" key="9">
    <source>
        <dbReference type="Pfam" id="PF01061"/>
    </source>
</evidence>
<evidence type="ECO:0000256" key="5">
    <source>
        <dbReference type="ARBA" id="ARBA00022692"/>
    </source>
</evidence>
<dbReference type="InterPro" id="IPR013525">
    <property type="entry name" value="ABC2_TM"/>
</dbReference>
<reference evidence="10 11" key="1">
    <citation type="submission" date="2017-03" db="EMBL/GenBank/DDBJ databases">
        <authorList>
            <person name="Afonso C.L."/>
            <person name="Miller P.J."/>
            <person name="Scott M.A."/>
            <person name="Spackman E."/>
            <person name="Goraichik I."/>
            <person name="Dimitrov K.M."/>
            <person name="Suarez D.L."/>
            <person name="Swayne D.E."/>
        </authorList>
    </citation>
    <scope>NUCLEOTIDE SEQUENCE [LARGE SCALE GENOMIC DNA]</scope>
    <source>
        <strain evidence="10 11">CECT 7023</strain>
    </source>
</reference>
<comment type="subcellular location">
    <subcellularLocation>
        <location evidence="1">Cell inner membrane</location>
        <topology evidence="1">Multi-pass membrane protein</topology>
    </subcellularLocation>
</comment>
<dbReference type="Proteomes" id="UP000193900">
    <property type="component" value="Unassembled WGS sequence"/>
</dbReference>
<evidence type="ECO:0000313" key="10">
    <source>
        <dbReference type="EMBL" id="SLN32992.1"/>
    </source>
</evidence>
<proteinExistence type="inferred from homology"/>
<feature type="transmembrane region" description="Helical" evidence="8">
    <location>
        <begin position="152"/>
        <end position="173"/>
    </location>
</feature>
<dbReference type="GO" id="GO:0140359">
    <property type="term" value="F:ABC-type transporter activity"/>
    <property type="evidence" value="ECO:0007669"/>
    <property type="project" value="InterPro"/>
</dbReference>
<protein>
    <submittedName>
        <fullName evidence="10">ABC-2 type transporter</fullName>
    </submittedName>
</protein>
<evidence type="ECO:0000256" key="8">
    <source>
        <dbReference type="SAM" id="Phobius"/>
    </source>
</evidence>
<feature type="transmembrane region" description="Helical" evidence="8">
    <location>
        <begin position="111"/>
        <end position="140"/>
    </location>
</feature>
<evidence type="ECO:0000256" key="6">
    <source>
        <dbReference type="ARBA" id="ARBA00022989"/>
    </source>
</evidence>
<evidence type="ECO:0000256" key="7">
    <source>
        <dbReference type="ARBA" id="ARBA00023136"/>
    </source>
</evidence>
<dbReference type="PANTHER" id="PTHR30413">
    <property type="entry name" value="INNER MEMBRANE TRANSPORT PERMEASE"/>
    <property type="match status" value="1"/>
</dbReference>
<name>A0A1Y5SA01_9RHOB</name>
<keyword evidence="7 8" id="KW-0472">Membrane</keyword>
<dbReference type="AlphaFoldDB" id="A0A1Y5SA01"/>
<dbReference type="EMBL" id="FWFZ01000004">
    <property type="protein sequence ID" value="SLN32992.1"/>
    <property type="molecule type" value="Genomic_DNA"/>
</dbReference>
<evidence type="ECO:0000256" key="3">
    <source>
        <dbReference type="ARBA" id="ARBA00022448"/>
    </source>
</evidence>
<feature type="transmembrane region" description="Helical" evidence="8">
    <location>
        <begin position="37"/>
        <end position="60"/>
    </location>
</feature>
<gene>
    <name evidence="10" type="ORF">ROA7023_01169</name>
</gene>
<dbReference type="OrthoDB" id="7835223at2"/>
<dbReference type="GO" id="GO:0015920">
    <property type="term" value="P:lipopolysaccharide transport"/>
    <property type="evidence" value="ECO:0007669"/>
    <property type="project" value="TreeGrafter"/>
</dbReference>
<keyword evidence="11" id="KW-1185">Reference proteome</keyword>
<keyword evidence="3" id="KW-0813">Transport</keyword>
<evidence type="ECO:0000256" key="1">
    <source>
        <dbReference type="ARBA" id="ARBA00004429"/>
    </source>
</evidence>